<evidence type="ECO:0000313" key="8">
    <source>
        <dbReference type="Proteomes" id="UP000664203"/>
    </source>
</evidence>
<evidence type="ECO:0000313" key="7">
    <source>
        <dbReference type="EMBL" id="CAF9910078.1"/>
    </source>
</evidence>
<gene>
    <name evidence="7" type="ORF">ALECFALPRED_006150</name>
</gene>
<dbReference type="OrthoDB" id="5348404at2759"/>
<keyword evidence="2 5" id="KW-0812">Transmembrane</keyword>
<evidence type="ECO:0000256" key="5">
    <source>
        <dbReference type="SAM" id="Phobius"/>
    </source>
</evidence>
<evidence type="ECO:0008006" key="9">
    <source>
        <dbReference type="Google" id="ProtNLM"/>
    </source>
</evidence>
<evidence type="ECO:0000256" key="6">
    <source>
        <dbReference type="SAM" id="SignalP"/>
    </source>
</evidence>
<keyword evidence="4 5" id="KW-0472">Membrane</keyword>
<comment type="subcellular location">
    <subcellularLocation>
        <location evidence="1">Membrane</location>
        <topology evidence="1">Multi-pass membrane protein</topology>
    </subcellularLocation>
</comment>
<feature type="chain" id="PRO_5033989239" description="DUF300-domain-containing protein" evidence="6">
    <location>
        <begin position="17"/>
        <end position="332"/>
    </location>
</feature>
<evidence type="ECO:0000256" key="1">
    <source>
        <dbReference type="ARBA" id="ARBA00004141"/>
    </source>
</evidence>
<accession>A0A8H3ETE7</accession>
<keyword evidence="8" id="KW-1185">Reference proteome</keyword>
<feature type="transmembrane region" description="Helical" evidence="5">
    <location>
        <begin position="27"/>
        <end position="48"/>
    </location>
</feature>
<dbReference type="SMART" id="SM01417">
    <property type="entry name" value="Solute_trans_a"/>
    <property type="match status" value="1"/>
</dbReference>
<feature type="transmembrane region" description="Helical" evidence="5">
    <location>
        <begin position="217"/>
        <end position="238"/>
    </location>
</feature>
<dbReference type="Pfam" id="PF03619">
    <property type="entry name" value="Solute_trans_a"/>
    <property type="match status" value="1"/>
</dbReference>
<dbReference type="GO" id="GO:0016020">
    <property type="term" value="C:membrane"/>
    <property type="evidence" value="ECO:0007669"/>
    <property type="project" value="UniProtKB-SubCell"/>
</dbReference>
<comment type="caution">
    <text evidence="7">The sequence shown here is derived from an EMBL/GenBank/DDBJ whole genome shotgun (WGS) entry which is preliminary data.</text>
</comment>
<dbReference type="PANTHER" id="PTHR23423">
    <property type="entry name" value="ORGANIC SOLUTE TRANSPORTER-RELATED"/>
    <property type="match status" value="1"/>
</dbReference>
<protein>
    <recommendedName>
        <fullName evidence="9">DUF300-domain-containing protein</fullName>
    </recommendedName>
</protein>
<feature type="transmembrane region" description="Helical" evidence="5">
    <location>
        <begin position="174"/>
        <end position="197"/>
    </location>
</feature>
<organism evidence="7 8">
    <name type="scientific">Alectoria fallacina</name>
    <dbReference type="NCBI Taxonomy" id="1903189"/>
    <lineage>
        <taxon>Eukaryota</taxon>
        <taxon>Fungi</taxon>
        <taxon>Dikarya</taxon>
        <taxon>Ascomycota</taxon>
        <taxon>Pezizomycotina</taxon>
        <taxon>Lecanoromycetes</taxon>
        <taxon>OSLEUM clade</taxon>
        <taxon>Lecanoromycetidae</taxon>
        <taxon>Lecanorales</taxon>
        <taxon>Lecanorineae</taxon>
        <taxon>Parmeliaceae</taxon>
        <taxon>Alectoria</taxon>
    </lineage>
</organism>
<dbReference type="EMBL" id="CAJPDR010000039">
    <property type="protein sequence ID" value="CAF9910078.1"/>
    <property type="molecule type" value="Genomic_DNA"/>
</dbReference>
<evidence type="ECO:0000256" key="2">
    <source>
        <dbReference type="ARBA" id="ARBA00022692"/>
    </source>
</evidence>
<proteinExistence type="predicted"/>
<dbReference type="InterPro" id="IPR005178">
    <property type="entry name" value="Ostalpha/TMEM184C"/>
</dbReference>
<name>A0A8H3ETE7_9LECA</name>
<dbReference type="AlphaFoldDB" id="A0A8H3ETE7"/>
<feature type="transmembrane region" description="Helical" evidence="5">
    <location>
        <begin position="140"/>
        <end position="162"/>
    </location>
</feature>
<keyword evidence="3 5" id="KW-1133">Transmembrane helix</keyword>
<reference evidence="7" key="1">
    <citation type="submission" date="2021-03" db="EMBL/GenBank/DDBJ databases">
        <authorList>
            <person name="Tagirdzhanova G."/>
        </authorList>
    </citation>
    <scope>NUCLEOTIDE SEQUENCE</scope>
</reference>
<feature type="transmembrane region" description="Helical" evidence="5">
    <location>
        <begin position="60"/>
        <end position="79"/>
    </location>
</feature>
<evidence type="ECO:0000256" key="3">
    <source>
        <dbReference type="ARBA" id="ARBA00022989"/>
    </source>
</evidence>
<keyword evidence="6" id="KW-0732">Signal</keyword>
<sequence length="332" mass="36667">MGVACLLSFILIMSHALHFSTPLEQKQIMRITFTIPVFAIVSFLAVLLETKAAYLAPLANVYEAWALAGFYLLLCVWTSDDDEERERILEEKGRLGVYNRSWFFVFQQPVVMTVITVAQEITEAAGVYCATSNKVQFAHVWVSSLRSLTTICAITAVLRFHGATKSLTAQHKPLLKLVSFKGIVFLSWIQSALFSFLTSSGHLHANNHLSFADLSVAIPSLIICGEMLLFSIIFQFAYSIKPYTGGSNLTEVNHRGLHVEPQYLGGFLGVEALLAALNITDLVKGIFVAPKRLIRGRAMAKEKLVSSGEVMGKTDLADAPHYSGLVHNPDRM</sequence>
<feature type="signal peptide" evidence="6">
    <location>
        <begin position="1"/>
        <end position="16"/>
    </location>
</feature>
<dbReference type="Proteomes" id="UP000664203">
    <property type="component" value="Unassembled WGS sequence"/>
</dbReference>
<evidence type="ECO:0000256" key="4">
    <source>
        <dbReference type="ARBA" id="ARBA00023136"/>
    </source>
</evidence>